<evidence type="ECO:0000313" key="1">
    <source>
        <dbReference type="EMBL" id="QNI20424.1"/>
    </source>
</evidence>
<organism evidence="1 2">
    <name type="scientific">Bacillus phage 1_ICo-2020</name>
    <dbReference type="NCBI Taxonomy" id="2759272"/>
    <lineage>
        <taxon>Viruses</taxon>
        <taxon>Duplodnaviria</taxon>
        <taxon>Heunggongvirae</taxon>
        <taxon>Uroviricota</taxon>
        <taxon>Caudoviricetes</taxon>
        <taxon>Ehrlichviridae</taxon>
        <taxon>Suttonboningtonvirus</taxon>
        <taxon>Suttonboningtonvirus sv1ICo2020</taxon>
    </lineage>
</organism>
<dbReference type="Proteomes" id="UP000515915">
    <property type="component" value="Segment"/>
</dbReference>
<reference evidence="1 2" key="1">
    <citation type="submission" date="2020-06" db="EMBL/GenBank/DDBJ databases">
        <authorList>
            <person name="Connerton I.F."/>
        </authorList>
    </citation>
    <scope>NUCLEOTIDE SEQUENCE [LARGE SCALE GENOMIC DNA]</scope>
</reference>
<name>A0A7G8AKH9_9CAUD</name>
<accession>A0A7G8AKH9</accession>
<proteinExistence type="predicted"/>
<evidence type="ECO:0000313" key="2">
    <source>
        <dbReference type="Proteomes" id="UP000515915"/>
    </source>
</evidence>
<sequence>MNQLTRDMQSNSYEEVLKHIEHIVKEVYGVKLGRKENNK</sequence>
<dbReference type="EMBL" id="MT700412">
    <property type="protein sequence ID" value="QNI20424.1"/>
    <property type="molecule type" value="Genomic_DNA"/>
</dbReference>
<protein>
    <submittedName>
        <fullName evidence="1">Uncharacterized protein</fullName>
    </submittedName>
</protein>
<keyword evidence="2" id="KW-1185">Reference proteome</keyword>